<dbReference type="SUPFAM" id="SSF55455">
    <property type="entry name" value="SRF-like"/>
    <property type="match status" value="1"/>
</dbReference>
<keyword evidence="5" id="KW-0539">Nucleus</keyword>
<evidence type="ECO:0000256" key="5">
    <source>
        <dbReference type="ARBA" id="ARBA00023242"/>
    </source>
</evidence>
<keyword evidence="6" id="KW-0175">Coiled coil</keyword>
<reference evidence="8" key="1">
    <citation type="journal article" date="2019" name="Sci. Rep.">
        <title>Draft genome of Tanacetum cinerariifolium, the natural source of mosquito coil.</title>
        <authorList>
            <person name="Yamashiro T."/>
            <person name="Shiraishi A."/>
            <person name="Satake H."/>
            <person name="Nakayama K."/>
        </authorList>
    </citation>
    <scope>NUCLEOTIDE SEQUENCE</scope>
</reference>
<dbReference type="GO" id="GO:0000978">
    <property type="term" value="F:RNA polymerase II cis-regulatory region sequence-specific DNA binding"/>
    <property type="evidence" value="ECO:0007669"/>
    <property type="project" value="TreeGrafter"/>
</dbReference>
<dbReference type="Pfam" id="PF00319">
    <property type="entry name" value="SRF-TF"/>
    <property type="match status" value="1"/>
</dbReference>
<feature type="coiled-coil region" evidence="6">
    <location>
        <begin position="94"/>
        <end position="121"/>
    </location>
</feature>
<dbReference type="GO" id="GO:0005634">
    <property type="term" value="C:nucleus"/>
    <property type="evidence" value="ECO:0007669"/>
    <property type="project" value="UniProtKB-SubCell"/>
</dbReference>
<name>A0A6L2K600_TANCI</name>
<dbReference type="GO" id="GO:0000981">
    <property type="term" value="F:DNA-binding transcription factor activity, RNA polymerase II-specific"/>
    <property type="evidence" value="ECO:0007669"/>
    <property type="project" value="TreeGrafter"/>
</dbReference>
<evidence type="ECO:0000256" key="1">
    <source>
        <dbReference type="ARBA" id="ARBA00004123"/>
    </source>
</evidence>
<comment type="subcellular location">
    <subcellularLocation>
        <location evidence="1">Nucleus</location>
    </subcellularLocation>
</comment>
<dbReference type="InterPro" id="IPR002100">
    <property type="entry name" value="TF_MADSbox"/>
</dbReference>
<dbReference type="PANTHER" id="PTHR11945:SF723">
    <property type="entry name" value="AGAMOUS-LIKE MADS-BOX PROTEIN AGL62"/>
    <property type="match status" value="1"/>
</dbReference>
<dbReference type="InterPro" id="IPR036879">
    <property type="entry name" value="TF_MADSbox_sf"/>
</dbReference>
<dbReference type="AlphaFoldDB" id="A0A6L2K600"/>
<evidence type="ECO:0000256" key="2">
    <source>
        <dbReference type="ARBA" id="ARBA00023015"/>
    </source>
</evidence>
<keyword evidence="2" id="KW-0805">Transcription regulation</keyword>
<feature type="domain" description="MADS-box" evidence="7">
    <location>
        <begin position="7"/>
        <end position="67"/>
    </location>
</feature>
<organism evidence="8">
    <name type="scientific">Tanacetum cinerariifolium</name>
    <name type="common">Dalmatian daisy</name>
    <name type="synonym">Chrysanthemum cinerariifolium</name>
    <dbReference type="NCBI Taxonomy" id="118510"/>
    <lineage>
        <taxon>Eukaryota</taxon>
        <taxon>Viridiplantae</taxon>
        <taxon>Streptophyta</taxon>
        <taxon>Embryophyta</taxon>
        <taxon>Tracheophyta</taxon>
        <taxon>Spermatophyta</taxon>
        <taxon>Magnoliopsida</taxon>
        <taxon>eudicotyledons</taxon>
        <taxon>Gunneridae</taxon>
        <taxon>Pentapetalae</taxon>
        <taxon>asterids</taxon>
        <taxon>campanulids</taxon>
        <taxon>Asterales</taxon>
        <taxon>Asteraceae</taxon>
        <taxon>Asteroideae</taxon>
        <taxon>Anthemideae</taxon>
        <taxon>Anthemidinae</taxon>
        <taxon>Tanacetum</taxon>
    </lineage>
</organism>
<comment type="caution">
    <text evidence="8">The sequence shown here is derived from an EMBL/GenBank/DDBJ whole genome shotgun (WGS) entry which is preliminary data.</text>
</comment>
<proteinExistence type="predicted"/>
<dbReference type="FunFam" id="3.40.1810.10:FF:000006">
    <property type="entry name" value="Agamous-like MADS-box protein AGL62"/>
    <property type="match status" value="1"/>
</dbReference>
<accession>A0A6L2K600</accession>
<dbReference type="PROSITE" id="PS50066">
    <property type="entry name" value="MADS_BOX_2"/>
    <property type="match status" value="1"/>
</dbReference>
<dbReference type="PANTHER" id="PTHR11945">
    <property type="entry name" value="MADS BOX PROTEIN"/>
    <property type="match status" value="1"/>
</dbReference>
<evidence type="ECO:0000256" key="6">
    <source>
        <dbReference type="SAM" id="Coils"/>
    </source>
</evidence>
<dbReference type="EMBL" id="BKCJ010001718">
    <property type="protein sequence ID" value="GEU43505.1"/>
    <property type="molecule type" value="Genomic_DNA"/>
</dbReference>
<sequence length="247" mass="27812">MMKHRNTGRKKIPIKKIEETPSRQVTFSKRRTRLFKKASELCVLTGAEMAILVQSPGGHCYGFGHPSGHPSVDAVIDRYVNNGSTLVSPKQPSVTELNMQCAELEKELEREKRKYEMIQQDKIGKSSSSEFVPWYEQDVEAMEVEELEQYLAASVELKRKDLVHASDLADMENTSMLPLGPSTYWNKLPNAFHNAPLNMQAFGDGAKLESNTMIGLENGLDFGDGNNHENGHLDFGGFGFGYFFYRI</sequence>
<evidence type="ECO:0000313" key="8">
    <source>
        <dbReference type="EMBL" id="GEU43505.1"/>
    </source>
</evidence>
<keyword evidence="4" id="KW-0804">Transcription</keyword>
<dbReference type="PRINTS" id="PR00404">
    <property type="entry name" value="MADSDOMAIN"/>
</dbReference>
<gene>
    <name evidence="8" type="ORF">Tci_015483</name>
</gene>
<evidence type="ECO:0000256" key="4">
    <source>
        <dbReference type="ARBA" id="ARBA00023163"/>
    </source>
</evidence>
<dbReference type="SMART" id="SM00432">
    <property type="entry name" value="MADS"/>
    <property type="match status" value="1"/>
</dbReference>
<evidence type="ECO:0000256" key="3">
    <source>
        <dbReference type="ARBA" id="ARBA00023125"/>
    </source>
</evidence>
<keyword evidence="3" id="KW-0238">DNA-binding</keyword>
<evidence type="ECO:0000259" key="7">
    <source>
        <dbReference type="PROSITE" id="PS50066"/>
    </source>
</evidence>
<dbReference type="Gene3D" id="3.40.1810.10">
    <property type="entry name" value="Transcription factor, MADS-box"/>
    <property type="match status" value="1"/>
</dbReference>
<dbReference type="GO" id="GO:0046983">
    <property type="term" value="F:protein dimerization activity"/>
    <property type="evidence" value="ECO:0007669"/>
    <property type="project" value="InterPro"/>
</dbReference>
<protein>
    <submittedName>
        <fullName evidence="8">Agamous-like MADS-box protein AGL62</fullName>
    </submittedName>
</protein>